<dbReference type="Gene3D" id="3.40.50.11550">
    <property type="match status" value="2"/>
</dbReference>
<dbReference type="Proteomes" id="UP000277294">
    <property type="component" value="Unassembled WGS sequence"/>
</dbReference>
<feature type="domain" description="Haem-binding uptake Tiki superfamily ChaN" evidence="2">
    <location>
        <begin position="43"/>
        <end position="248"/>
    </location>
</feature>
<dbReference type="AlphaFoldDB" id="A0A3P4B1Q3"/>
<reference evidence="3 4" key="1">
    <citation type="submission" date="2018-10" db="EMBL/GenBank/DDBJ databases">
        <authorList>
            <person name="Criscuolo A."/>
        </authorList>
    </citation>
    <scope>NUCLEOTIDE SEQUENCE [LARGE SCALE GENOMIC DNA]</scope>
    <source>
        <strain evidence="3">DnA1</strain>
    </source>
</reference>
<evidence type="ECO:0000259" key="2">
    <source>
        <dbReference type="Pfam" id="PF04187"/>
    </source>
</evidence>
<feature type="signal peptide" evidence="1">
    <location>
        <begin position="1"/>
        <end position="35"/>
    </location>
</feature>
<proteinExistence type="predicted"/>
<dbReference type="Pfam" id="PF04187">
    <property type="entry name" value="Cofac_haem_bdg"/>
    <property type="match status" value="1"/>
</dbReference>
<dbReference type="SUPFAM" id="SSF159501">
    <property type="entry name" value="EreA/ChaN-like"/>
    <property type="match status" value="1"/>
</dbReference>
<dbReference type="CDD" id="cd14727">
    <property type="entry name" value="ChanN-like"/>
    <property type="match status" value="1"/>
</dbReference>
<dbReference type="InterPro" id="IPR007314">
    <property type="entry name" value="Cofac_haem-bd_dom"/>
</dbReference>
<evidence type="ECO:0000313" key="3">
    <source>
        <dbReference type="EMBL" id="VCU69578.1"/>
    </source>
</evidence>
<sequence>MPACFPSPRSFLPLRTAAACAAALLLAGCSFMPGAKNRPADALAKELPRHGIVLLGEVHDNAEGHRLRTRALAEAVDGGWRPVIAMEQFDIERQADLDRALKTCRDADCVIAAASPAKTGWNWSYYRPVLELALKQKLPVVAANLSRTDAAAVMRNGLGATFTVERVRALGLASPPAGLMAAQRDEVAEAHCRALPATMLGGMAMAQLARDAVMADAVKTAHAQGTRPVVLLAGNGHVRRDLGAPRWLGQPAYAVGFLEEAAAPGRYDQTIALPVATREDPCKAFR</sequence>
<feature type="chain" id="PRO_5018206419" description="Haem-binding uptake Tiki superfamily ChaN domain-containing protein" evidence="1">
    <location>
        <begin position="36"/>
        <end position="286"/>
    </location>
</feature>
<keyword evidence="4" id="KW-1185">Reference proteome</keyword>
<accession>A0A3P4B1Q3</accession>
<evidence type="ECO:0000313" key="4">
    <source>
        <dbReference type="Proteomes" id="UP000277294"/>
    </source>
</evidence>
<keyword evidence="1" id="KW-0732">Signal</keyword>
<organism evidence="3 4">
    <name type="scientific">Pigmentiphaga humi</name>
    <dbReference type="NCBI Taxonomy" id="2478468"/>
    <lineage>
        <taxon>Bacteria</taxon>
        <taxon>Pseudomonadati</taxon>
        <taxon>Pseudomonadota</taxon>
        <taxon>Betaproteobacteria</taxon>
        <taxon>Burkholderiales</taxon>
        <taxon>Alcaligenaceae</taxon>
        <taxon>Pigmentiphaga</taxon>
    </lineage>
</organism>
<protein>
    <recommendedName>
        <fullName evidence="2">Haem-binding uptake Tiki superfamily ChaN domain-containing protein</fullName>
    </recommendedName>
</protein>
<name>A0A3P4B1Q3_9BURK</name>
<dbReference type="EMBL" id="UWPJ01000015">
    <property type="protein sequence ID" value="VCU69578.1"/>
    <property type="molecule type" value="Genomic_DNA"/>
</dbReference>
<gene>
    <name evidence="3" type="ORF">PIGHUM_01641</name>
</gene>
<dbReference type="OrthoDB" id="9795827at2"/>
<evidence type="ECO:0000256" key="1">
    <source>
        <dbReference type="SAM" id="SignalP"/>
    </source>
</evidence>